<dbReference type="Gene3D" id="2.60.40.3080">
    <property type="match status" value="1"/>
</dbReference>
<organism evidence="2 4">
    <name type="scientific">Phocaeicola vulgatus</name>
    <name type="common">Bacteroides vulgatus</name>
    <dbReference type="NCBI Taxonomy" id="821"/>
    <lineage>
        <taxon>Bacteria</taxon>
        <taxon>Pseudomonadati</taxon>
        <taxon>Bacteroidota</taxon>
        <taxon>Bacteroidia</taxon>
        <taxon>Bacteroidales</taxon>
        <taxon>Bacteroidaceae</taxon>
        <taxon>Phocaeicola</taxon>
    </lineage>
</organism>
<proteinExistence type="predicted"/>
<dbReference type="Proteomes" id="UP000260640">
    <property type="component" value="Unassembled WGS sequence"/>
</dbReference>
<dbReference type="EMBL" id="QRKA01000007">
    <property type="protein sequence ID" value="RHH81284.1"/>
    <property type="molecule type" value="Genomic_DNA"/>
</dbReference>
<gene>
    <name evidence="3" type="ORF">DW193_06075</name>
    <name evidence="2" type="ORF">DXD46_02105</name>
</gene>
<feature type="signal peptide" evidence="1">
    <location>
        <begin position="1"/>
        <end position="33"/>
    </location>
</feature>
<dbReference type="Proteomes" id="UP000283713">
    <property type="component" value="Unassembled WGS sequence"/>
</dbReference>
<protein>
    <submittedName>
        <fullName evidence="2">DUF3244 domain-containing protein</fullName>
    </submittedName>
</protein>
<dbReference type="AlphaFoldDB" id="A0A3E4JVS0"/>
<sequence>MDVFSKFVQTKNTMIMRKVLLLLLCCISGVVMAETRKDIDLKKNDVEIRPLSIMSEPTAYQADAVICIWLPNASPYVTVSIVNEETGVQVYFMIYAGINNIQINLENEIEGIYTLKVNLEGTEYTGYFIR</sequence>
<dbReference type="Pfam" id="PF11589">
    <property type="entry name" value="DUF3244"/>
    <property type="match status" value="1"/>
</dbReference>
<comment type="caution">
    <text evidence="2">The sequence shown here is derived from an EMBL/GenBank/DDBJ whole genome shotgun (WGS) entry which is preliminary data.</text>
</comment>
<evidence type="ECO:0000256" key="1">
    <source>
        <dbReference type="SAM" id="SignalP"/>
    </source>
</evidence>
<feature type="chain" id="PRO_5036337562" evidence="1">
    <location>
        <begin position="34"/>
        <end position="130"/>
    </location>
</feature>
<accession>A0A3E4JVS0</accession>
<evidence type="ECO:0000313" key="4">
    <source>
        <dbReference type="Proteomes" id="UP000260640"/>
    </source>
</evidence>
<evidence type="ECO:0000313" key="2">
    <source>
        <dbReference type="EMBL" id="RGJ91879.1"/>
    </source>
</evidence>
<evidence type="ECO:0000313" key="3">
    <source>
        <dbReference type="EMBL" id="RHH81284.1"/>
    </source>
</evidence>
<evidence type="ECO:0000313" key="5">
    <source>
        <dbReference type="Proteomes" id="UP000283713"/>
    </source>
</evidence>
<name>A0A3E4JVS0_PHOVU</name>
<dbReference type="EMBL" id="QSPP01000002">
    <property type="protein sequence ID" value="RGJ91879.1"/>
    <property type="molecule type" value="Genomic_DNA"/>
</dbReference>
<keyword evidence="1" id="KW-0732">Signal</keyword>
<reference evidence="4 5" key="1">
    <citation type="submission" date="2018-08" db="EMBL/GenBank/DDBJ databases">
        <title>A genome reference for cultivated species of the human gut microbiota.</title>
        <authorList>
            <person name="Zou Y."/>
            <person name="Xue W."/>
            <person name="Luo G."/>
        </authorList>
    </citation>
    <scope>NUCLEOTIDE SEQUENCE [LARGE SCALE GENOMIC DNA]</scope>
    <source>
        <strain evidence="3 5">AM16-6</strain>
        <strain evidence="2 4">TM05-16</strain>
    </source>
</reference>
<dbReference type="InterPro" id="IPR021638">
    <property type="entry name" value="DUF3244"/>
</dbReference>